<evidence type="ECO:0000256" key="1">
    <source>
        <dbReference type="SAM" id="Phobius"/>
    </source>
</evidence>
<dbReference type="AlphaFoldDB" id="A0A915EFH8"/>
<proteinExistence type="predicted"/>
<reference evidence="3" key="1">
    <citation type="submission" date="2022-11" db="UniProtKB">
        <authorList>
            <consortium name="WormBaseParasite"/>
        </authorList>
    </citation>
    <scope>IDENTIFICATION</scope>
</reference>
<keyword evidence="2" id="KW-1185">Reference proteome</keyword>
<dbReference type="Proteomes" id="UP000887574">
    <property type="component" value="Unplaced"/>
</dbReference>
<keyword evidence="1" id="KW-0812">Transmembrane</keyword>
<organism evidence="2 3">
    <name type="scientific">Ditylenchus dipsaci</name>
    <dbReference type="NCBI Taxonomy" id="166011"/>
    <lineage>
        <taxon>Eukaryota</taxon>
        <taxon>Metazoa</taxon>
        <taxon>Ecdysozoa</taxon>
        <taxon>Nematoda</taxon>
        <taxon>Chromadorea</taxon>
        <taxon>Rhabditida</taxon>
        <taxon>Tylenchina</taxon>
        <taxon>Tylenchomorpha</taxon>
        <taxon>Sphaerularioidea</taxon>
        <taxon>Anguinidae</taxon>
        <taxon>Anguininae</taxon>
        <taxon>Ditylenchus</taxon>
    </lineage>
</organism>
<evidence type="ECO:0000313" key="3">
    <source>
        <dbReference type="WBParaSite" id="jg4779"/>
    </source>
</evidence>
<dbReference type="Pfam" id="PF21525">
    <property type="entry name" value="Nlp36"/>
    <property type="match status" value="1"/>
</dbReference>
<sequence>MPRQILSTIDFLGPIAVVFSFTVVVAILSAIINCCLIRVGEEVIIYDKASARRYLLLSVQKQKSYGSLDDL</sequence>
<protein>
    <submittedName>
        <fullName evidence="3">Uncharacterized protein</fullName>
    </submittedName>
</protein>
<accession>A0A915EFH8</accession>
<feature type="transmembrane region" description="Helical" evidence="1">
    <location>
        <begin position="12"/>
        <end position="32"/>
    </location>
</feature>
<name>A0A915EFH8_9BILA</name>
<keyword evidence="1" id="KW-0472">Membrane</keyword>
<dbReference type="WBParaSite" id="jg4779">
    <property type="protein sequence ID" value="jg4779"/>
    <property type="gene ID" value="jg4779"/>
</dbReference>
<evidence type="ECO:0000313" key="2">
    <source>
        <dbReference type="Proteomes" id="UP000887574"/>
    </source>
</evidence>
<keyword evidence="1" id="KW-1133">Transmembrane helix</keyword>